<comment type="caution">
    <text evidence="2">The sequence shown here is derived from an EMBL/GenBank/DDBJ whole genome shotgun (WGS) entry which is preliminary data.</text>
</comment>
<name>A0ABP6ZJF5_9ACTN</name>
<keyword evidence="2" id="KW-0378">Hydrolase</keyword>
<dbReference type="Gene3D" id="3.30.1330.40">
    <property type="entry name" value="RutC-like"/>
    <property type="match status" value="1"/>
</dbReference>
<gene>
    <name evidence="2" type="ORF">GCM10022223_29790</name>
</gene>
<dbReference type="InterPro" id="IPR006175">
    <property type="entry name" value="YjgF/YER057c/UK114"/>
</dbReference>
<dbReference type="Proteomes" id="UP001501074">
    <property type="component" value="Unassembled WGS sequence"/>
</dbReference>
<organism evidence="2 3">
    <name type="scientific">Kineosporia mesophila</name>
    <dbReference type="NCBI Taxonomy" id="566012"/>
    <lineage>
        <taxon>Bacteria</taxon>
        <taxon>Bacillati</taxon>
        <taxon>Actinomycetota</taxon>
        <taxon>Actinomycetes</taxon>
        <taxon>Kineosporiales</taxon>
        <taxon>Kineosporiaceae</taxon>
        <taxon>Kineosporia</taxon>
    </lineage>
</organism>
<dbReference type="Pfam" id="PF01042">
    <property type="entry name" value="Ribonuc_L-PSP"/>
    <property type="match status" value="1"/>
</dbReference>
<reference evidence="3" key="1">
    <citation type="journal article" date="2019" name="Int. J. Syst. Evol. Microbiol.">
        <title>The Global Catalogue of Microorganisms (GCM) 10K type strain sequencing project: providing services to taxonomists for standard genome sequencing and annotation.</title>
        <authorList>
            <consortium name="The Broad Institute Genomics Platform"/>
            <consortium name="The Broad Institute Genome Sequencing Center for Infectious Disease"/>
            <person name="Wu L."/>
            <person name="Ma J."/>
        </authorList>
    </citation>
    <scope>NUCLEOTIDE SEQUENCE [LARGE SCALE GENOMIC DNA]</scope>
    <source>
        <strain evidence="3">JCM 16902</strain>
    </source>
</reference>
<dbReference type="PANTHER" id="PTHR11803">
    <property type="entry name" value="2-IMINOBUTANOATE/2-IMINOPROPANOATE DEAMINASE RIDA"/>
    <property type="match status" value="1"/>
</dbReference>
<dbReference type="GO" id="GO:0016787">
    <property type="term" value="F:hydrolase activity"/>
    <property type="evidence" value="ECO:0007669"/>
    <property type="project" value="UniProtKB-KW"/>
</dbReference>
<evidence type="ECO:0000313" key="2">
    <source>
        <dbReference type="EMBL" id="GAA3611728.1"/>
    </source>
</evidence>
<dbReference type="CDD" id="cd00448">
    <property type="entry name" value="YjgF_YER057c_UK114_family"/>
    <property type="match status" value="1"/>
</dbReference>
<sequence length="136" mass="14427">MTQRSALTPPDSPAPTLPFSAGVRAGNTVQVSGQGPTDPATGEFVHQGDVKAQTLRVLENVEAVLSAGGATFDDVIMLRVYLTTRDHFSAMNEAYAEYLTARCESGVLPSRTTVMVGLPHPDMLVEIDALAVVVRS</sequence>
<dbReference type="SUPFAM" id="SSF55298">
    <property type="entry name" value="YjgF-like"/>
    <property type="match status" value="1"/>
</dbReference>
<proteinExistence type="predicted"/>
<dbReference type="EMBL" id="BAAAZO010000004">
    <property type="protein sequence ID" value="GAA3611728.1"/>
    <property type="molecule type" value="Genomic_DNA"/>
</dbReference>
<dbReference type="PANTHER" id="PTHR11803:SF39">
    <property type="entry name" value="2-IMINOBUTANOATE_2-IMINOPROPANOATE DEAMINASE"/>
    <property type="match status" value="1"/>
</dbReference>
<dbReference type="RefSeq" id="WP_231482158.1">
    <property type="nucleotide sequence ID" value="NZ_BAAAZO010000004.1"/>
</dbReference>
<keyword evidence="3" id="KW-1185">Reference proteome</keyword>
<accession>A0ABP6ZJF5</accession>
<evidence type="ECO:0000256" key="1">
    <source>
        <dbReference type="SAM" id="MobiDB-lite"/>
    </source>
</evidence>
<evidence type="ECO:0000313" key="3">
    <source>
        <dbReference type="Proteomes" id="UP001501074"/>
    </source>
</evidence>
<dbReference type="InterPro" id="IPR035959">
    <property type="entry name" value="RutC-like_sf"/>
</dbReference>
<protein>
    <submittedName>
        <fullName evidence="2">Rid family hydrolase</fullName>
    </submittedName>
</protein>
<feature type="region of interest" description="Disordered" evidence="1">
    <location>
        <begin position="1"/>
        <end position="21"/>
    </location>
</feature>